<accession>A0A069QMI3</accession>
<keyword evidence="2" id="KW-0732">Signal</keyword>
<dbReference type="eggNOG" id="COG3291">
    <property type="taxonomic scope" value="Bacteria"/>
</dbReference>
<feature type="domain" description="PKD" evidence="3">
    <location>
        <begin position="61"/>
        <end position="117"/>
    </location>
</feature>
<dbReference type="InterPro" id="IPR013783">
    <property type="entry name" value="Ig-like_fold"/>
</dbReference>
<evidence type="ECO:0000313" key="4">
    <source>
        <dbReference type="EMBL" id="KDR53204.1"/>
    </source>
</evidence>
<feature type="signal peptide" evidence="2">
    <location>
        <begin position="1"/>
        <end position="18"/>
    </location>
</feature>
<proteinExistence type="predicted"/>
<evidence type="ECO:0000256" key="1">
    <source>
        <dbReference type="SAM" id="MobiDB-lite"/>
    </source>
</evidence>
<dbReference type="EMBL" id="JNGW01000023">
    <property type="protein sequence ID" value="KDR53204.1"/>
    <property type="molecule type" value="Genomic_DNA"/>
</dbReference>
<name>A0A069QMI3_HOYLO</name>
<comment type="caution">
    <text evidence="4">The sequence shown here is derived from an EMBL/GenBank/DDBJ whole genome shotgun (WGS) entry which is preliminary data.</text>
</comment>
<dbReference type="AlphaFoldDB" id="A0A069QMI3"/>
<reference evidence="4 5" key="1">
    <citation type="submission" date="2013-08" db="EMBL/GenBank/DDBJ databases">
        <authorList>
            <person name="Weinstock G."/>
            <person name="Sodergren E."/>
            <person name="Wylie T."/>
            <person name="Fulton L."/>
            <person name="Fulton R."/>
            <person name="Fronick C."/>
            <person name="O'Laughlin M."/>
            <person name="Godfrey J."/>
            <person name="Miner T."/>
            <person name="Herter B."/>
            <person name="Appelbaum E."/>
            <person name="Cordes M."/>
            <person name="Lek S."/>
            <person name="Wollam A."/>
            <person name="Pepin K.H."/>
            <person name="Palsikar V.B."/>
            <person name="Mitreva M."/>
            <person name="Wilson R.K."/>
        </authorList>
    </citation>
    <scope>NUCLEOTIDE SEQUENCE [LARGE SCALE GENOMIC DNA]</scope>
    <source>
        <strain evidence="4 5">ATCC 15930</strain>
    </source>
</reference>
<evidence type="ECO:0000259" key="3">
    <source>
        <dbReference type="PROSITE" id="PS50093"/>
    </source>
</evidence>
<dbReference type="HOGENOM" id="CLU_1007819_0_0_10"/>
<dbReference type="SUPFAM" id="SSF49299">
    <property type="entry name" value="PKD domain"/>
    <property type="match status" value="1"/>
</dbReference>
<dbReference type="PATRIC" id="fig|1122985.7.peg.707"/>
<dbReference type="InterPro" id="IPR000601">
    <property type="entry name" value="PKD_dom"/>
</dbReference>
<dbReference type="CDD" id="cd00146">
    <property type="entry name" value="PKD"/>
    <property type="match status" value="1"/>
</dbReference>
<feature type="region of interest" description="Disordered" evidence="1">
    <location>
        <begin position="260"/>
        <end position="279"/>
    </location>
</feature>
<evidence type="ECO:0000313" key="5">
    <source>
        <dbReference type="Proteomes" id="UP000027442"/>
    </source>
</evidence>
<feature type="chain" id="PRO_5001668272" description="PKD domain-containing protein" evidence="2">
    <location>
        <begin position="19"/>
        <end position="279"/>
    </location>
</feature>
<dbReference type="InterPro" id="IPR035986">
    <property type="entry name" value="PKD_dom_sf"/>
</dbReference>
<dbReference type="Proteomes" id="UP000027442">
    <property type="component" value="Unassembled WGS sequence"/>
</dbReference>
<keyword evidence="5" id="KW-1185">Reference proteome</keyword>
<organism evidence="4 5">
    <name type="scientific">Hoylesella loescheii DSM 19665 = JCM 12249 = ATCC 15930</name>
    <dbReference type="NCBI Taxonomy" id="1122985"/>
    <lineage>
        <taxon>Bacteria</taxon>
        <taxon>Pseudomonadati</taxon>
        <taxon>Bacteroidota</taxon>
        <taxon>Bacteroidia</taxon>
        <taxon>Bacteroidales</taxon>
        <taxon>Prevotellaceae</taxon>
        <taxon>Hoylesella</taxon>
    </lineage>
</organism>
<dbReference type="Gene3D" id="2.60.40.10">
    <property type="entry name" value="Immunoglobulins"/>
    <property type="match status" value="1"/>
</dbReference>
<gene>
    <name evidence="4" type="ORF">HMPREF1991_00678</name>
</gene>
<dbReference type="PROSITE" id="PS50093">
    <property type="entry name" value="PKD"/>
    <property type="match status" value="1"/>
</dbReference>
<evidence type="ECO:0000256" key="2">
    <source>
        <dbReference type="SAM" id="SignalP"/>
    </source>
</evidence>
<sequence>MNAKHSIFALAVAAICFAACEPQESKTGKMGPGPSNPRITINDSDPYNPVFKAWADNGFIYSWDMGNGQVIAPGRDTATAYYPLPGNYNVSVTIYGEGAQEVSADTTYTITSADPTMAEKPLWKELTGGGKGATWVYNTDTQTGKPDYCYQTTGDLVNYPNNWMPSSSWGQCDRITPDIKGEMVFDLNGGVNYTYHHVAGDAGVKGTFVLDVEKRTLTVKNPYILDHAASCTQAAATATGVYRIMKLTEDELVLWQMQKAPTSDPGSGEGWGWSFKRKK</sequence>
<dbReference type="RefSeq" id="WP_018967859.1">
    <property type="nucleotide sequence ID" value="NZ_KB899218.1"/>
</dbReference>
<protein>
    <recommendedName>
        <fullName evidence="3">PKD domain-containing protein</fullName>
    </recommendedName>
</protein>